<evidence type="ECO:0000313" key="5">
    <source>
        <dbReference type="Proteomes" id="UP000034410"/>
    </source>
</evidence>
<dbReference type="Pfam" id="PF00571">
    <property type="entry name" value="CBS"/>
    <property type="match status" value="2"/>
</dbReference>
<accession>A0A0F7JZ03</accession>
<sequence>MFVENLLADKDDQIWSITPDATVYEALVQMDRKNIGALLVIQGGELIGILSERDYARKIIIKGKSSRETLVKEVMTTEVCYVGRKTRMEECLAIMSDKRIRHLPVMEDDQLIGLVSIGDVVKSIINEQEIVIDHLYNYIHGVYYSPH</sequence>
<dbReference type="SUPFAM" id="SSF54631">
    <property type="entry name" value="CBS-domain pair"/>
    <property type="match status" value="1"/>
</dbReference>
<dbReference type="PANTHER" id="PTHR43080">
    <property type="entry name" value="CBS DOMAIN-CONTAINING PROTEIN CBSX3, MITOCHONDRIAL"/>
    <property type="match status" value="1"/>
</dbReference>
<dbReference type="PANTHER" id="PTHR43080:SF2">
    <property type="entry name" value="CBS DOMAIN-CONTAINING PROTEIN"/>
    <property type="match status" value="1"/>
</dbReference>
<dbReference type="Gene3D" id="3.10.580.10">
    <property type="entry name" value="CBS-domain"/>
    <property type="match status" value="1"/>
</dbReference>
<feature type="domain" description="CBS" evidence="3">
    <location>
        <begin position="8"/>
        <end position="66"/>
    </location>
</feature>
<keyword evidence="4" id="KW-0808">Transferase</keyword>
<dbReference type="PATRIC" id="fig|1543721.4.peg.1409"/>
<dbReference type="GO" id="GO:0016301">
    <property type="term" value="F:kinase activity"/>
    <property type="evidence" value="ECO:0007669"/>
    <property type="project" value="UniProtKB-KW"/>
</dbReference>
<feature type="domain" description="CBS" evidence="3">
    <location>
        <begin position="75"/>
        <end position="130"/>
    </location>
</feature>
<dbReference type="InterPro" id="IPR046342">
    <property type="entry name" value="CBS_dom_sf"/>
</dbReference>
<dbReference type="InterPro" id="IPR000644">
    <property type="entry name" value="CBS_dom"/>
</dbReference>
<evidence type="ECO:0000256" key="2">
    <source>
        <dbReference type="PROSITE-ProRule" id="PRU00703"/>
    </source>
</evidence>
<protein>
    <submittedName>
        <fullName evidence="4">Histidine kinase</fullName>
    </submittedName>
</protein>
<dbReference type="Proteomes" id="UP000034410">
    <property type="component" value="Chromosome"/>
</dbReference>
<dbReference type="InterPro" id="IPR051257">
    <property type="entry name" value="Diverse_CBS-Domain"/>
</dbReference>
<keyword evidence="4" id="KW-0418">Kinase</keyword>
<dbReference type="CDD" id="cd04623">
    <property type="entry name" value="CBS_pair_bac_euk"/>
    <property type="match status" value="1"/>
</dbReference>
<keyword evidence="1 2" id="KW-0129">CBS domain</keyword>
<dbReference type="EMBL" id="CP011412">
    <property type="protein sequence ID" value="AKH20110.1"/>
    <property type="molecule type" value="Genomic_DNA"/>
</dbReference>
<evidence type="ECO:0000256" key="1">
    <source>
        <dbReference type="ARBA" id="ARBA00023122"/>
    </source>
</evidence>
<proteinExistence type="predicted"/>
<organism evidence="4 5">
    <name type="scientific">Sedimenticola thiotaurini</name>
    <dbReference type="NCBI Taxonomy" id="1543721"/>
    <lineage>
        <taxon>Bacteria</taxon>
        <taxon>Pseudomonadati</taxon>
        <taxon>Pseudomonadota</taxon>
        <taxon>Gammaproteobacteria</taxon>
        <taxon>Chromatiales</taxon>
        <taxon>Sedimenticolaceae</taxon>
        <taxon>Sedimenticola</taxon>
    </lineage>
</organism>
<dbReference type="InterPro" id="IPR044725">
    <property type="entry name" value="CBSX3_CBS_dom"/>
</dbReference>
<dbReference type="PROSITE" id="PS51371">
    <property type="entry name" value="CBS"/>
    <property type="match status" value="2"/>
</dbReference>
<name>A0A0F7JZ03_9GAMM</name>
<gene>
    <name evidence="4" type="ORF">AAY24_06790</name>
</gene>
<keyword evidence="5" id="KW-1185">Reference proteome</keyword>
<evidence type="ECO:0000259" key="3">
    <source>
        <dbReference type="PROSITE" id="PS51371"/>
    </source>
</evidence>
<reference evidence="4 5" key="1">
    <citation type="journal article" date="2015" name="Genome Announc.">
        <title>Complete Genome Sequence of Sedimenticola thiotaurini Strain SIP-G1, a Polyphosphate- and Polyhydroxyalkanoate-Accumulating Sulfur-Oxidizing Gammaproteobacterium Isolated from Salt Marsh Sediments.</title>
        <authorList>
            <person name="Flood B.E."/>
            <person name="Jones D.S."/>
            <person name="Bailey J.V."/>
        </authorList>
    </citation>
    <scope>NUCLEOTIDE SEQUENCE [LARGE SCALE GENOMIC DNA]</scope>
    <source>
        <strain evidence="4 5">SIP-G1</strain>
    </source>
</reference>
<evidence type="ECO:0000313" key="4">
    <source>
        <dbReference type="EMBL" id="AKH20110.1"/>
    </source>
</evidence>
<dbReference type="AlphaFoldDB" id="A0A0F7JZ03"/>
<dbReference type="OrthoDB" id="9807125at2"/>
<dbReference type="SMART" id="SM00116">
    <property type="entry name" value="CBS"/>
    <property type="match status" value="2"/>
</dbReference>
<dbReference type="KEGG" id="seds:AAY24_06790"/>